<sequence length="295" mass="33769">MERHEWTADELGHLQARGLEHYPLDLDRINRVQLWYGEGTPDVVVKSLDRGATELAILQTLLAHPARGNRTIPTELLPCEKTYLAVMPALNRTVGFGIWPNFERIVRFSHDLLQGVSFMHSLEIAHCDIHPNNVVQADPEEQYAATIESGRMYIIDFGISRFMSPKMPLPADRVPHMQGHYDPPEGRDAAEPYSYDVYCVGAAIRTVCWDTTNNHSRANRVAPSLWAFARALTAADPARRPSVRHARAMFAILRRWLMLTRWVHWLLPIPQADRIDLCGWYFLCRLVLSAVRRRG</sequence>
<dbReference type="OrthoDB" id="2793880at2759"/>
<reference evidence="2 3" key="1">
    <citation type="submission" date="2021-08" db="EMBL/GenBank/DDBJ databases">
        <title>Draft Genome Sequence of Phanerochaete sordida strain YK-624.</title>
        <authorList>
            <person name="Mori T."/>
            <person name="Dohra H."/>
            <person name="Suzuki T."/>
            <person name="Kawagishi H."/>
            <person name="Hirai H."/>
        </authorList>
    </citation>
    <scope>NUCLEOTIDE SEQUENCE [LARGE SCALE GENOMIC DNA]</scope>
    <source>
        <strain evidence="2 3">YK-624</strain>
    </source>
</reference>
<comment type="caution">
    <text evidence="2">The sequence shown here is derived from an EMBL/GenBank/DDBJ whole genome shotgun (WGS) entry which is preliminary data.</text>
</comment>
<keyword evidence="2" id="KW-0808">Transferase</keyword>
<organism evidence="2 3">
    <name type="scientific">Phanerochaete sordida</name>
    <dbReference type="NCBI Taxonomy" id="48140"/>
    <lineage>
        <taxon>Eukaryota</taxon>
        <taxon>Fungi</taxon>
        <taxon>Dikarya</taxon>
        <taxon>Basidiomycota</taxon>
        <taxon>Agaricomycotina</taxon>
        <taxon>Agaricomycetes</taxon>
        <taxon>Polyporales</taxon>
        <taxon>Phanerochaetaceae</taxon>
        <taxon>Phanerochaete</taxon>
    </lineage>
</organism>
<dbReference type="Pfam" id="PF00069">
    <property type="entry name" value="Pkinase"/>
    <property type="match status" value="1"/>
</dbReference>
<dbReference type="GO" id="GO:0005524">
    <property type="term" value="F:ATP binding"/>
    <property type="evidence" value="ECO:0007669"/>
    <property type="project" value="InterPro"/>
</dbReference>
<keyword evidence="3" id="KW-1185">Reference proteome</keyword>
<evidence type="ECO:0000313" key="3">
    <source>
        <dbReference type="Proteomes" id="UP000703269"/>
    </source>
</evidence>
<dbReference type="AlphaFoldDB" id="A0A9P3GH57"/>
<evidence type="ECO:0000259" key="1">
    <source>
        <dbReference type="PROSITE" id="PS50011"/>
    </source>
</evidence>
<proteinExistence type="predicted"/>
<dbReference type="SUPFAM" id="SSF56112">
    <property type="entry name" value="Protein kinase-like (PK-like)"/>
    <property type="match status" value="1"/>
</dbReference>
<accession>A0A9P3GH57</accession>
<dbReference type="EMBL" id="BPQB01000053">
    <property type="protein sequence ID" value="GJE95898.1"/>
    <property type="molecule type" value="Genomic_DNA"/>
</dbReference>
<gene>
    <name evidence="2" type="ORF">PsYK624_120890</name>
</gene>
<feature type="domain" description="Protein kinase" evidence="1">
    <location>
        <begin position="1"/>
        <end position="257"/>
    </location>
</feature>
<protein>
    <submittedName>
        <fullName evidence="2">Kinase-like domain-containing protein</fullName>
    </submittedName>
</protein>
<dbReference type="GO" id="GO:0004672">
    <property type="term" value="F:protein kinase activity"/>
    <property type="evidence" value="ECO:0007669"/>
    <property type="project" value="InterPro"/>
</dbReference>
<dbReference type="InterPro" id="IPR000719">
    <property type="entry name" value="Prot_kinase_dom"/>
</dbReference>
<dbReference type="Gene3D" id="1.10.510.10">
    <property type="entry name" value="Transferase(Phosphotransferase) domain 1"/>
    <property type="match status" value="1"/>
</dbReference>
<name>A0A9P3GH57_9APHY</name>
<dbReference type="Proteomes" id="UP000703269">
    <property type="component" value="Unassembled WGS sequence"/>
</dbReference>
<dbReference type="SMART" id="SM00220">
    <property type="entry name" value="S_TKc"/>
    <property type="match status" value="1"/>
</dbReference>
<keyword evidence="2" id="KW-0418">Kinase</keyword>
<dbReference type="InterPro" id="IPR011009">
    <property type="entry name" value="Kinase-like_dom_sf"/>
</dbReference>
<evidence type="ECO:0000313" key="2">
    <source>
        <dbReference type="EMBL" id="GJE95898.1"/>
    </source>
</evidence>
<dbReference type="PROSITE" id="PS50011">
    <property type="entry name" value="PROTEIN_KINASE_DOM"/>
    <property type="match status" value="1"/>
</dbReference>